<keyword evidence="1" id="KW-0472">Membrane</keyword>
<dbReference type="EMBL" id="BAABBP010000009">
    <property type="protein sequence ID" value="GAA3992028.1"/>
    <property type="molecule type" value="Genomic_DNA"/>
</dbReference>
<sequence>MQPSQRTTARARQRGLSFIGVILFGAVAVAAFAIGAQSVPIFMEYGAIKKAARKASGEGDTVAQIRASFDRSAQIDDFTSVTGRDLEITKHNDRVIVSFNYEREVPLFGPAYLVYRFQDSTR</sequence>
<keyword evidence="1" id="KW-0812">Transmembrane</keyword>
<name>A0ABP7R3I3_9BURK</name>
<dbReference type="Proteomes" id="UP001501627">
    <property type="component" value="Unassembled WGS sequence"/>
</dbReference>
<evidence type="ECO:0000313" key="3">
    <source>
        <dbReference type="Proteomes" id="UP001501627"/>
    </source>
</evidence>
<comment type="caution">
    <text evidence="2">The sequence shown here is derived from an EMBL/GenBank/DDBJ whole genome shotgun (WGS) entry which is preliminary data.</text>
</comment>
<organism evidence="2 3">
    <name type="scientific">Comamonas faecalis</name>
    <dbReference type="NCBI Taxonomy" id="1387849"/>
    <lineage>
        <taxon>Bacteria</taxon>
        <taxon>Pseudomonadati</taxon>
        <taxon>Pseudomonadota</taxon>
        <taxon>Betaproteobacteria</taxon>
        <taxon>Burkholderiales</taxon>
        <taxon>Comamonadaceae</taxon>
        <taxon>Comamonas</taxon>
    </lineage>
</organism>
<accession>A0ABP7R3I3</accession>
<keyword evidence="3" id="KW-1185">Reference proteome</keyword>
<feature type="transmembrane region" description="Helical" evidence="1">
    <location>
        <begin position="16"/>
        <end position="36"/>
    </location>
</feature>
<dbReference type="RefSeq" id="WP_103044373.1">
    <property type="nucleotide sequence ID" value="NZ_BAABBP010000009.1"/>
</dbReference>
<evidence type="ECO:0008006" key="4">
    <source>
        <dbReference type="Google" id="ProtNLM"/>
    </source>
</evidence>
<dbReference type="Pfam" id="PF16137">
    <property type="entry name" value="DUF4845"/>
    <property type="match status" value="1"/>
</dbReference>
<evidence type="ECO:0000313" key="2">
    <source>
        <dbReference type="EMBL" id="GAA3992028.1"/>
    </source>
</evidence>
<dbReference type="InterPro" id="IPR032314">
    <property type="entry name" value="DUF4845"/>
</dbReference>
<evidence type="ECO:0000256" key="1">
    <source>
        <dbReference type="SAM" id="Phobius"/>
    </source>
</evidence>
<reference evidence="3" key="1">
    <citation type="journal article" date="2019" name="Int. J. Syst. Evol. Microbiol.">
        <title>The Global Catalogue of Microorganisms (GCM) 10K type strain sequencing project: providing services to taxonomists for standard genome sequencing and annotation.</title>
        <authorList>
            <consortium name="The Broad Institute Genomics Platform"/>
            <consortium name="The Broad Institute Genome Sequencing Center for Infectious Disease"/>
            <person name="Wu L."/>
            <person name="Ma J."/>
        </authorList>
    </citation>
    <scope>NUCLEOTIDE SEQUENCE [LARGE SCALE GENOMIC DNA]</scope>
    <source>
        <strain evidence="3">JCM 17561</strain>
    </source>
</reference>
<proteinExistence type="predicted"/>
<gene>
    <name evidence="2" type="ORF">GCM10022279_14040</name>
</gene>
<keyword evidence="1" id="KW-1133">Transmembrane helix</keyword>
<protein>
    <recommendedName>
        <fullName evidence="4">DUF4845 domain-containing protein</fullName>
    </recommendedName>
</protein>